<name>A0A370GLP9_9COXI</name>
<reference evidence="2 3" key="1">
    <citation type="submission" date="2018-07" db="EMBL/GenBank/DDBJ databases">
        <title>Genomic Encyclopedia of Type Strains, Phase IV (KMG-IV): sequencing the most valuable type-strain genomes for metagenomic binning, comparative biology and taxonomic classification.</title>
        <authorList>
            <person name="Goeker M."/>
        </authorList>
    </citation>
    <scope>NUCLEOTIDE SEQUENCE [LARGE SCALE GENOMIC DNA]</scope>
    <source>
        <strain evidence="2 3">DSM 16500</strain>
    </source>
</reference>
<dbReference type="AlphaFoldDB" id="A0A370GLP9"/>
<keyword evidence="3" id="KW-1185">Reference proteome</keyword>
<gene>
    <name evidence="2" type="ORF">C8D86_11220</name>
</gene>
<organism evidence="2 3">
    <name type="scientific">Aquicella lusitana</name>
    <dbReference type="NCBI Taxonomy" id="254246"/>
    <lineage>
        <taxon>Bacteria</taxon>
        <taxon>Pseudomonadati</taxon>
        <taxon>Pseudomonadota</taxon>
        <taxon>Gammaproteobacteria</taxon>
        <taxon>Legionellales</taxon>
        <taxon>Coxiellaceae</taxon>
        <taxon>Aquicella</taxon>
    </lineage>
</organism>
<accession>A0A370GLP9</accession>
<protein>
    <submittedName>
        <fullName evidence="2">Uncharacterized protein</fullName>
    </submittedName>
</protein>
<dbReference type="Proteomes" id="UP000254720">
    <property type="component" value="Unassembled WGS sequence"/>
</dbReference>
<keyword evidence="1" id="KW-1133">Transmembrane helix</keyword>
<evidence type="ECO:0000313" key="2">
    <source>
        <dbReference type="EMBL" id="RDI42823.1"/>
    </source>
</evidence>
<keyword evidence="1" id="KW-0812">Transmembrane</keyword>
<evidence type="ECO:0000256" key="1">
    <source>
        <dbReference type="SAM" id="Phobius"/>
    </source>
</evidence>
<feature type="transmembrane region" description="Helical" evidence="1">
    <location>
        <begin position="72"/>
        <end position="99"/>
    </location>
</feature>
<dbReference type="EMBL" id="QQAX01000012">
    <property type="protein sequence ID" value="RDI42823.1"/>
    <property type="molecule type" value="Genomic_DNA"/>
</dbReference>
<sequence>MGRFVFLMIILSLLPLKAVAGNNDLGVGGVAQNLMEPVGFFSDFVQTGCFIIGASFLFAALIKYFEHRRSPLMVPISTVIFLVIAGVVLVLLPFLSLVVDNGVPYSLMK</sequence>
<proteinExistence type="predicted"/>
<feature type="transmembrane region" description="Helical" evidence="1">
    <location>
        <begin position="44"/>
        <end position="65"/>
    </location>
</feature>
<comment type="caution">
    <text evidence="2">The sequence shown here is derived from an EMBL/GenBank/DDBJ whole genome shotgun (WGS) entry which is preliminary data.</text>
</comment>
<keyword evidence="1" id="KW-0472">Membrane</keyword>
<evidence type="ECO:0000313" key="3">
    <source>
        <dbReference type="Proteomes" id="UP000254720"/>
    </source>
</evidence>